<comment type="subcellular location">
    <subcellularLocation>
        <location evidence="1">Membrane</location>
        <topology evidence="1">Multi-pass membrane protein</topology>
    </subcellularLocation>
</comment>
<gene>
    <name evidence="7" type="ORF">CVT26_001230</name>
</gene>
<dbReference type="AlphaFoldDB" id="A0A409WEI9"/>
<keyword evidence="8" id="KW-1185">Reference proteome</keyword>
<evidence type="ECO:0000313" key="7">
    <source>
        <dbReference type="EMBL" id="PPQ76913.1"/>
    </source>
</evidence>
<evidence type="ECO:0000256" key="2">
    <source>
        <dbReference type="ARBA" id="ARBA00022692"/>
    </source>
</evidence>
<dbReference type="OrthoDB" id="1077582at2759"/>
<feature type="transmembrane region" description="Helical" evidence="5">
    <location>
        <begin position="184"/>
        <end position="217"/>
    </location>
</feature>
<keyword evidence="3 5" id="KW-1133">Transmembrane helix</keyword>
<feature type="domain" description="Wax synthase" evidence="6">
    <location>
        <begin position="223"/>
        <end position="313"/>
    </location>
</feature>
<dbReference type="EMBL" id="NHYE01005105">
    <property type="protein sequence ID" value="PPQ76913.1"/>
    <property type="molecule type" value="Genomic_DNA"/>
</dbReference>
<dbReference type="InParanoid" id="A0A409WEI9"/>
<evidence type="ECO:0000256" key="5">
    <source>
        <dbReference type="SAM" id="Phobius"/>
    </source>
</evidence>
<dbReference type="STRING" id="231916.A0A409WEI9"/>
<feature type="transmembrane region" description="Helical" evidence="5">
    <location>
        <begin position="385"/>
        <end position="407"/>
    </location>
</feature>
<dbReference type="Proteomes" id="UP000284706">
    <property type="component" value="Unassembled WGS sequence"/>
</dbReference>
<reference evidence="7 8" key="1">
    <citation type="journal article" date="2018" name="Evol. Lett.">
        <title>Horizontal gene cluster transfer increased hallucinogenic mushroom diversity.</title>
        <authorList>
            <person name="Reynolds H.T."/>
            <person name="Vijayakumar V."/>
            <person name="Gluck-Thaler E."/>
            <person name="Korotkin H.B."/>
            <person name="Matheny P.B."/>
            <person name="Slot J.C."/>
        </authorList>
    </citation>
    <scope>NUCLEOTIDE SEQUENCE [LARGE SCALE GENOMIC DNA]</scope>
    <source>
        <strain evidence="7 8">SRW20</strain>
    </source>
</reference>
<name>A0A409WEI9_9AGAR</name>
<dbReference type="GO" id="GO:0016020">
    <property type="term" value="C:membrane"/>
    <property type="evidence" value="ECO:0007669"/>
    <property type="project" value="UniProtKB-SubCell"/>
</dbReference>
<keyword evidence="2 5" id="KW-0812">Transmembrane</keyword>
<evidence type="ECO:0000256" key="1">
    <source>
        <dbReference type="ARBA" id="ARBA00004141"/>
    </source>
</evidence>
<sequence>MTAEGRIPFNGPLYGLSQLGLIVGTIPGLPKSFSIALLLPILWISYHLITQTTSGDLPVDVALGSAILTQLMIGIDAMFLTNPDSLANLKELSMKGKKVTEQPLKERVRFAFNLYVNPRGIGWAHEHRHLPSRPPPSMSPSAFALKRMSIALACVLVECVAYSLNASNPGMTTPDLGLRHATIAWRALGVLSFATAGAARICALNCVLAALAVGLGFSTPNRWPWLFGNITEAWSIQRFWRRVWHQLLRKSLVSATRFLLAVFGLSPPSSQSSLFYKFLFLYTAFFIIGLIHIGGEYMLLGRWYWDGAFAFFQLQAVGITFEKLVCWLWTTRHGGGMPAMIKVRCDEQISEPPHAKRNGHQASAAPRRLKVDEYVELEGLGAPPLWIRCVGYLWVASWFVWSLAFMIDPMTSTNIFVDPRVDLRRIVADRGKREVLRT</sequence>
<feature type="transmembrane region" description="Helical" evidence="5">
    <location>
        <begin position="278"/>
        <end position="300"/>
    </location>
</feature>
<dbReference type="InterPro" id="IPR032805">
    <property type="entry name" value="Wax_synthase_dom"/>
</dbReference>
<dbReference type="Pfam" id="PF13813">
    <property type="entry name" value="MBOAT_2"/>
    <property type="match status" value="1"/>
</dbReference>
<organism evidence="7 8">
    <name type="scientific">Gymnopilus dilepis</name>
    <dbReference type="NCBI Taxonomy" id="231916"/>
    <lineage>
        <taxon>Eukaryota</taxon>
        <taxon>Fungi</taxon>
        <taxon>Dikarya</taxon>
        <taxon>Basidiomycota</taxon>
        <taxon>Agaricomycotina</taxon>
        <taxon>Agaricomycetes</taxon>
        <taxon>Agaricomycetidae</taxon>
        <taxon>Agaricales</taxon>
        <taxon>Agaricineae</taxon>
        <taxon>Hymenogastraceae</taxon>
        <taxon>Gymnopilus</taxon>
    </lineage>
</organism>
<evidence type="ECO:0000313" key="8">
    <source>
        <dbReference type="Proteomes" id="UP000284706"/>
    </source>
</evidence>
<evidence type="ECO:0000259" key="6">
    <source>
        <dbReference type="Pfam" id="PF13813"/>
    </source>
</evidence>
<protein>
    <recommendedName>
        <fullName evidence="6">Wax synthase domain-containing protein</fullName>
    </recommendedName>
</protein>
<keyword evidence="4 5" id="KW-0472">Membrane</keyword>
<evidence type="ECO:0000256" key="4">
    <source>
        <dbReference type="ARBA" id="ARBA00023136"/>
    </source>
</evidence>
<comment type="caution">
    <text evidence="7">The sequence shown here is derived from an EMBL/GenBank/DDBJ whole genome shotgun (WGS) entry which is preliminary data.</text>
</comment>
<evidence type="ECO:0000256" key="3">
    <source>
        <dbReference type="ARBA" id="ARBA00022989"/>
    </source>
</evidence>
<proteinExistence type="predicted"/>
<accession>A0A409WEI9</accession>
<feature type="transmembrane region" description="Helical" evidence="5">
    <location>
        <begin position="307"/>
        <end position="330"/>
    </location>
</feature>